<dbReference type="InterPro" id="IPR011009">
    <property type="entry name" value="Kinase-like_dom_sf"/>
</dbReference>
<dbReference type="SMART" id="SM00285">
    <property type="entry name" value="PBD"/>
    <property type="match status" value="1"/>
</dbReference>
<reference evidence="12" key="1">
    <citation type="submission" date="2009-12" db="EMBL/GenBank/DDBJ databases">
        <title>The Genome Sequence of Anolis carolinensis (Green Anole Lizard).</title>
        <authorList>
            <consortium name="The Genome Sequencing Platform"/>
            <person name="Di Palma F."/>
            <person name="Alfoldi J."/>
            <person name="Heiman D."/>
            <person name="Young S."/>
            <person name="Grabherr M."/>
            <person name="Johnson J."/>
            <person name="Lander E.S."/>
            <person name="Lindblad-Toh K."/>
        </authorList>
    </citation>
    <scope>NUCLEOTIDE SEQUENCE [LARGE SCALE GENOMIC DNA]</scope>
    <source>
        <strain evidence="12">JBL SC #1</strain>
    </source>
</reference>
<evidence type="ECO:0000256" key="6">
    <source>
        <dbReference type="ARBA" id="ARBA00022741"/>
    </source>
</evidence>
<dbReference type="Bgee" id="ENSACAG00000001968">
    <property type="expression patterns" value="Expressed in ovary and 12 other cell types or tissues"/>
</dbReference>
<feature type="compositionally biased region" description="Polar residues" evidence="9">
    <location>
        <begin position="173"/>
        <end position="186"/>
    </location>
</feature>
<evidence type="ECO:0000256" key="1">
    <source>
        <dbReference type="ARBA" id="ARBA00004496"/>
    </source>
</evidence>
<dbReference type="Pfam" id="PF00786">
    <property type="entry name" value="PBD"/>
    <property type="match status" value="1"/>
</dbReference>
<dbReference type="PANTHER" id="PTHR45832:SF10">
    <property type="entry name" value="NON-SPECIFIC SERINE_THREONINE PROTEIN KINASE"/>
    <property type="match status" value="1"/>
</dbReference>
<accession>A0A803T3U8</accession>
<dbReference type="PROSITE" id="PS00108">
    <property type="entry name" value="PROTEIN_KINASE_ST"/>
    <property type="match status" value="1"/>
</dbReference>
<feature type="region of interest" description="Disordered" evidence="9">
    <location>
        <begin position="112"/>
        <end position="198"/>
    </location>
</feature>
<keyword evidence="8" id="KW-0067">ATP-binding</keyword>
<dbReference type="GeneTree" id="ENSGT00950000182988"/>
<dbReference type="Gene3D" id="3.90.810.10">
    <property type="entry name" value="CRIB domain"/>
    <property type="match status" value="1"/>
</dbReference>
<evidence type="ECO:0000256" key="3">
    <source>
        <dbReference type="ARBA" id="ARBA00022490"/>
    </source>
</evidence>
<dbReference type="AlphaFoldDB" id="A0A803T3U8"/>
<proteinExistence type="predicted"/>
<keyword evidence="7" id="KW-0418">Kinase</keyword>
<dbReference type="InterPro" id="IPR051931">
    <property type="entry name" value="PAK3-like"/>
</dbReference>
<evidence type="ECO:0000256" key="7">
    <source>
        <dbReference type="ARBA" id="ARBA00022777"/>
    </source>
</evidence>
<reference evidence="12" key="3">
    <citation type="submission" date="2025-09" db="UniProtKB">
        <authorList>
            <consortium name="Ensembl"/>
        </authorList>
    </citation>
    <scope>IDENTIFICATION</scope>
</reference>
<dbReference type="FunFam" id="3.90.810.10:FF:000001">
    <property type="entry name" value="Non-specific serine/threonine protein kinase"/>
    <property type="match status" value="1"/>
</dbReference>
<evidence type="ECO:0000256" key="9">
    <source>
        <dbReference type="SAM" id="MobiDB-lite"/>
    </source>
</evidence>
<evidence type="ECO:0000256" key="5">
    <source>
        <dbReference type="ARBA" id="ARBA00022679"/>
    </source>
</evidence>
<evidence type="ECO:0000259" key="10">
    <source>
        <dbReference type="PROSITE" id="PS50011"/>
    </source>
</evidence>
<dbReference type="InterPro" id="IPR008271">
    <property type="entry name" value="Ser/Thr_kinase_AS"/>
</dbReference>
<evidence type="ECO:0000313" key="13">
    <source>
        <dbReference type="Proteomes" id="UP000001646"/>
    </source>
</evidence>
<dbReference type="GO" id="GO:0005737">
    <property type="term" value="C:cytoplasm"/>
    <property type="evidence" value="ECO:0007669"/>
    <property type="project" value="UniProtKB-SubCell"/>
</dbReference>
<gene>
    <name evidence="12" type="primary">PAK1</name>
</gene>
<protein>
    <recommendedName>
        <fullName evidence="2">non-specific serine/threonine protein kinase</fullName>
        <ecNumber evidence="2">2.7.11.1</ecNumber>
    </recommendedName>
</protein>
<keyword evidence="4" id="KW-0723">Serine/threonine-protein kinase</keyword>
<organism evidence="12 13">
    <name type="scientific">Anolis carolinensis</name>
    <name type="common">Green anole</name>
    <name type="synonym">American chameleon</name>
    <dbReference type="NCBI Taxonomy" id="28377"/>
    <lineage>
        <taxon>Eukaryota</taxon>
        <taxon>Metazoa</taxon>
        <taxon>Chordata</taxon>
        <taxon>Craniata</taxon>
        <taxon>Vertebrata</taxon>
        <taxon>Euteleostomi</taxon>
        <taxon>Lepidosauria</taxon>
        <taxon>Squamata</taxon>
        <taxon>Bifurcata</taxon>
        <taxon>Unidentata</taxon>
        <taxon>Episquamata</taxon>
        <taxon>Toxicofera</taxon>
        <taxon>Iguania</taxon>
        <taxon>Dactyloidae</taxon>
        <taxon>Anolis</taxon>
    </lineage>
</organism>
<dbReference type="SUPFAM" id="SSF56112">
    <property type="entry name" value="Protein kinase-like (PK-like)"/>
    <property type="match status" value="1"/>
</dbReference>
<feature type="domain" description="CRIB" evidence="11">
    <location>
        <begin position="24"/>
        <end position="37"/>
    </location>
</feature>
<dbReference type="PANTHER" id="PTHR45832">
    <property type="entry name" value="SERINE/THREONINE-PROTEIN KINASE SAMKA-RELATED-RELATED"/>
    <property type="match status" value="1"/>
</dbReference>
<keyword evidence="5" id="KW-0808">Transferase</keyword>
<dbReference type="EC" id="2.7.11.1" evidence="2"/>
<dbReference type="GO" id="GO:0004674">
    <property type="term" value="F:protein serine/threonine kinase activity"/>
    <property type="evidence" value="ECO:0007669"/>
    <property type="project" value="UniProtKB-KW"/>
</dbReference>
<dbReference type="Gene3D" id="1.10.510.10">
    <property type="entry name" value="Transferase(Phosphotransferase) domain 1"/>
    <property type="match status" value="1"/>
</dbReference>
<evidence type="ECO:0000256" key="2">
    <source>
        <dbReference type="ARBA" id="ARBA00012513"/>
    </source>
</evidence>
<dbReference type="CDD" id="cd01093">
    <property type="entry name" value="CRIB_PAK_like"/>
    <property type="match status" value="1"/>
</dbReference>
<dbReference type="InterPro" id="IPR036936">
    <property type="entry name" value="CRIB_dom_sf"/>
</dbReference>
<evidence type="ECO:0000256" key="4">
    <source>
        <dbReference type="ARBA" id="ARBA00022527"/>
    </source>
</evidence>
<keyword evidence="13" id="KW-1185">Reference proteome</keyword>
<feature type="compositionally biased region" description="Acidic residues" evidence="9">
    <location>
        <begin position="123"/>
        <end position="132"/>
    </location>
</feature>
<evidence type="ECO:0000313" key="12">
    <source>
        <dbReference type="Ensembl" id="ENSACAP00000029888.1"/>
    </source>
</evidence>
<sequence>SPGDFAFLLLLKANKKKEKERPEISLPSDFEHTIHVGFDAVTGEFTGMPEQWARLLQTSNITKLEQKKNPQAVLDVLEFYNSKKTSNSQKYMSFTDKSIEDYNSSNTVNVKAVSETPAVPPVSEDEDDEDEATPPPVIAPRPEHTKSIYTRSVIEPLPPAPTRDVATSPLPSPTENNTTPPDTLTRNVEKQKKKPKMTDEEILEKLRGIVSVAIKQMNLQQQPKKELIINEILVMRENKNPNIVNYLDSYLVGDELWVVMEYLAGGSLTDVVTETCMDEGQIAAVCRECLQALEFLHSNQVIHRDIKSDNILLGMDGSVKLTDFGFCAQITPEQSKRSTMVGTPYWMAPEVVTRKAYGPKVDIWSLGIMAIEMIEGEPPYLNENPLRALYLIATNGTPELQNPEKLSPIFRDFLNRCLEMDVEKRGSANELLQVRLQKGRPREINTLA</sequence>
<evidence type="ECO:0000259" key="11">
    <source>
        <dbReference type="PROSITE" id="PS50108"/>
    </source>
</evidence>
<dbReference type="InterPro" id="IPR033923">
    <property type="entry name" value="PAK_BD"/>
</dbReference>
<evidence type="ECO:0000256" key="8">
    <source>
        <dbReference type="ARBA" id="ARBA00022840"/>
    </source>
</evidence>
<dbReference type="InterPro" id="IPR000095">
    <property type="entry name" value="CRIB_dom"/>
</dbReference>
<name>A0A803T3U8_ANOCA</name>
<dbReference type="Ensembl" id="ENSACAT00000050918.1">
    <property type="protein sequence ID" value="ENSACAP00000029888.1"/>
    <property type="gene ID" value="ENSACAG00000001968.4"/>
</dbReference>
<dbReference type="SMART" id="SM00220">
    <property type="entry name" value="S_TKc"/>
    <property type="match status" value="1"/>
</dbReference>
<comment type="subcellular location">
    <subcellularLocation>
        <location evidence="1">Cytoplasm</location>
    </subcellularLocation>
</comment>
<dbReference type="Pfam" id="PF00069">
    <property type="entry name" value="Pkinase"/>
    <property type="match status" value="1"/>
</dbReference>
<dbReference type="PROSITE" id="PS50011">
    <property type="entry name" value="PROTEIN_KINASE_DOM"/>
    <property type="match status" value="1"/>
</dbReference>
<dbReference type="PROSITE" id="PS50108">
    <property type="entry name" value="CRIB"/>
    <property type="match status" value="1"/>
</dbReference>
<dbReference type="FunFam" id="1.10.510.10:FF:000011">
    <property type="entry name" value="Non-specific serine/threonine protein kinase"/>
    <property type="match status" value="1"/>
</dbReference>
<reference evidence="12" key="2">
    <citation type="submission" date="2025-08" db="UniProtKB">
        <authorList>
            <consortium name="Ensembl"/>
        </authorList>
    </citation>
    <scope>IDENTIFICATION</scope>
</reference>
<dbReference type="GO" id="GO:0005524">
    <property type="term" value="F:ATP binding"/>
    <property type="evidence" value="ECO:0007669"/>
    <property type="project" value="UniProtKB-KW"/>
</dbReference>
<dbReference type="Proteomes" id="UP000001646">
    <property type="component" value="Unplaced"/>
</dbReference>
<keyword evidence="3" id="KW-0963">Cytoplasm</keyword>
<dbReference type="InterPro" id="IPR000719">
    <property type="entry name" value="Prot_kinase_dom"/>
</dbReference>
<keyword evidence="6" id="KW-0547">Nucleotide-binding</keyword>
<feature type="domain" description="Protein kinase" evidence="10">
    <location>
        <begin position="188"/>
        <end position="436"/>
    </location>
</feature>
<dbReference type="Gene3D" id="3.30.200.20">
    <property type="entry name" value="Phosphorylase Kinase, domain 1"/>
    <property type="match status" value="1"/>
</dbReference>